<evidence type="ECO:0000313" key="3">
    <source>
        <dbReference type="EMBL" id="QWC09542.1"/>
    </source>
</evidence>
<evidence type="ECO:0000256" key="1">
    <source>
        <dbReference type="ARBA" id="ARBA00022763"/>
    </source>
</evidence>
<dbReference type="InterPro" id="IPR051912">
    <property type="entry name" value="Alkylbase_DNA_Glycosylase/TA"/>
</dbReference>
<reference evidence="3 4" key="1">
    <citation type="submission" date="2021-05" db="EMBL/GenBank/DDBJ databases">
        <title>Novel species in genus Arthrobacter.</title>
        <authorList>
            <person name="Zhang G."/>
        </authorList>
    </citation>
    <scope>NUCLEOTIDE SEQUENCE [LARGE SCALE GENOMIC DNA]</scope>
    <source>
        <strain evidence="4">zg-ZUI227</strain>
    </source>
</reference>
<dbReference type="GO" id="GO:0006307">
    <property type="term" value="P:DNA alkylation repair"/>
    <property type="evidence" value="ECO:0007669"/>
    <property type="project" value="TreeGrafter"/>
</dbReference>
<accession>A0A975QZV8</accession>
<protein>
    <submittedName>
        <fullName evidence="3">3-methyladenine DNA glycosylase</fullName>
    </submittedName>
</protein>
<dbReference type="PANTHER" id="PTHR43003">
    <property type="entry name" value="DNA-3-METHYLADENINE GLYCOSYLASE"/>
    <property type="match status" value="1"/>
</dbReference>
<keyword evidence="1" id="KW-0227">DNA damage</keyword>
<proteinExistence type="predicted"/>
<dbReference type="PANTHER" id="PTHR43003:SF6">
    <property type="entry name" value="DNA GLYCOSYLASE"/>
    <property type="match status" value="1"/>
</dbReference>
<dbReference type="GO" id="GO:0008725">
    <property type="term" value="F:DNA-3-methyladenine glycosylase activity"/>
    <property type="evidence" value="ECO:0007669"/>
    <property type="project" value="TreeGrafter"/>
</dbReference>
<evidence type="ECO:0000313" key="4">
    <source>
        <dbReference type="Proteomes" id="UP000676885"/>
    </source>
</evidence>
<dbReference type="RefSeq" id="WP_210227941.1">
    <property type="nucleotide sequence ID" value="NZ_CP076022.1"/>
</dbReference>
<keyword evidence="2" id="KW-0234">DNA repair</keyword>
<dbReference type="GO" id="GO:0006285">
    <property type="term" value="P:base-excision repair, AP site formation"/>
    <property type="evidence" value="ECO:0007669"/>
    <property type="project" value="TreeGrafter"/>
</dbReference>
<dbReference type="GO" id="GO:0005737">
    <property type="term" value="C:cytoplasm"/>
    <property type="evidence" value="ECO:0007669"/>
    <property type="project" value="TreeGrafter"/>
</dbReference>
<dbReference type="Proteomes" id="UP000676885">
    <property type="component" value="Chromosome"/>
</dbReference>
<evidence type="ECO:0000256" key="2">
    <source>
        <dbReference type="ARBA" id="ARBA00023204"/>
    </source>
</evidence>
<name>A0A975QZV8_9MICC</name>
<dbReference type="Gene3D" id="1.10.340.30">
    <property type="entry name" value="Hypothetical protein, domain 2"/>
    <property type="match status" value="1"/>
</dbReference>
<dbReference type="GO" id="GO:0032993">
    <property type="term" value="C:protein-DNA complex"/>
    <property type="evidence" value="ECO:0007669"/>
    <property type="project" value="TreeGrafter"/>
</dbReference>
<dbReference type="GO" id="GO:0032131">
    <property type="term" value="F:alkylated DNA binding"/>
    <property type="evidence" value="ECO:0007669"/>
    <property type="project" value="TreeGrafter"/>
</dbReference>
<gene>
    <name evidence="3" type="ORF">KKR91_13820</name>
</gene>
<dbReference type="GO" id="GO:0043916">
    <property type="term" value="F:DNA-7-methylguanine glycosylase activity"/>
    <property type="evidence" value="ECO:0007669"/>
    <property type="project" value="TreeGrafter"/>
</dbReference>
<dbReference type="InterPro" id="IPR011257">
    <property type="entry name" value="DNA_glycosylase"/>
</dbReference>
<dbReference type="SUPFAM" id="SSF48150">
    <property type="entry name" value="DNA-glycosylase"/>
    <property type="match status" value="1"/>
</dbReference>
<keyword evidence="4" id="KW-1185">Reference proteome</keyword>
<sequence length="325" mass="34503">MSMSVPVSAAYGAGSLSLLWESDRPFSLAVSLGILAHGSKDPSVRIGPGVAWLAFSTPGGDATLALSEQPAPAPGSRVLVRAWGPGADYALDGVPALLGGCDDWSAFDDPEFAATLPGAVSRTRRRNPGLRLPSTGRMLDSIVPVVLEQKVTAMEAYYSWRYLVAKYGADAPGPAPAGLKVPPGAGQWRRVPSWEWHRAGVDSHRSGTILRACAAASGLERLAALPLGEELTRRLCSIPGIGPWSAAEITQRTHGAPDSVSVGDYHLAAFVGAALTGRRTDDAGMLALLQPWLGHRQRVVRLLVLSGFRKQAYGPRLAPEDHRRR</sequence>
<organism evidence="3 4">
    <name type="scientific">Arthrobacter jiangjiafuii</name>
    <dbReference type="NCBI Taxonomy" id="2817475"/>
    <lineage>
        <taxon>Bacteria</taxon>
        <taxon>Bacillati</taxon>
        <taxon>Actinomycetota</taxon>
        <taxon>Actinomycetes</taxon>
        <taxon>Micrococcales</taxon>
        <taxon>Micrococcaceae</taxon>
        <taxon>Arthrobacter</taxon>
    </lineage>
</organism>
<dbReference type="KEGG" id="ajg:KKR91_13820"/>
<dbReference type="EMBL" id="CP076022">
    <property type="protein sequence ID" value="QWC09542.1"/>
    <property type="molecule type" value="Genomic_DNA"/>
</dbReference>
<dbReference type="AlphaFoldDB" id="A0A975QZV8"/>